<dbReference type="Pfam" id="PF02517">
    <property type="entry name" value="Rce1-like"/>
    <property type="match status" value="1"/>
</dbReference>
<feature type="transmembrane region" description="Helical" evidence="1">
    <location>
        <begin position="185"/>
        <end position="209"/>
    </location>
</feature>
<feature type="transmembrane region" description="Helical" evidence="1">
    <location>
        <begin position="75"/>
        <end position="99"/>
    </location>
</feature>
<feature type="domain" description="CAAX prenyl protease 2/Lysostaphin resistance protein A-like" evidence="2">
    <location>
        <begin position="116"/>
        <end position="228"/>
    </location>
</feature>
<evidence type="ECO:0000313" key="3">
    <source>
        <dbReference type="EMBL" id="NMO00019.1"/>
    </source>
</evidence>
<protein>
    <submittedName>
        <fullName evidence="3">CPBP family intramembrane metalloprotease</fullName>
    </submittedName>
</protein>
<feature type="transmembrane region" description="Helical" evidence="1">
    <location>
        <begin position="216"/>
        <end position="240"/>
    </location>
</feature>
<gene>
    <name evidence="3" type="ORF">HH308_02185</name>
</gene>
<keyword evidence="1" id="KW-0812">Transmembrane</keyword>
<keyword evidence="3" id="KW-0378">Hydrolase</keyword>
<feature type="transmembrane region" description="Helical" evidence="1">
    <location>
        <begin position="42"/>
        <end position="63"/>
    </location>
</feature>
<keyword evidence="3" id="KW-0645">Protease</keyword>
<evidence type="ECO:0000313" key="4">
    <source>
        <dbReference type="Proteomes" id="UP000550729"/>
    </source>
</evidence>
<dbReference type="EMBL" id="JABBNB010000001">
    <property type="protein sequence ID" value="NMO00019.1"/>
    <property type="molecule type" value="Genomic_DNA"/>
</dbReference>
<name>A0A848KPS1_9ACTN</name>
<accession>A0A848KPS1</accession>
<proteinExistence type="predicted"/>
<sequence>MSRALSLFAEHRRGLALVLTVISVLVAANLLAHFTTPLASVIVVPIAAALLLAGGALAGLNWYDLGLTPRQLRVGLPWAGGAIGVVAVIVAIAVAIPWFRQFFTSDRYGSSGDALYAAFVTIPLLTVLPEEIAFRGVLQAAMLKVFPLRIGITIGALLFGTWHIASSFGLTGGNRGLSGILGDGTFGEIAGIVGAVIATTFAGIVFGWLRYRSSTLLASIAAHWALNATGALAVAAVWHLSS</sequence>
<comment type="caution">
    <text evidence="3">The sequence shown here is derived from an EMBL/GenBank/DDBJ whole genome shotgun (WGS) entry which is preliminary data.</text>
</comment>
<dbReference type="GO" id="GO:0080120">
    <property type="term" value="P:CAAX-box protein maturation"/>
    <property type="evidence" value="ECO:0007669"/>
    <property type="project" value="UniProtKB-ARBA"/>
</dbReference>
<dbReference type="GO" id="GO:0006508">
    <property type="term" value="P:proteolysis"/>
    <property type="evidence" value="ECO:0007669"/>
    <property type="project" value="UniProtKB-KW"/>
</dbReference>
<feature type="transmembrane region" description="Helical" evidence="1">
    <location>
        <begin position="146"/>
        <end position="165"/>
    </location>
</feature>
<dbReference type="GO" id="GO:0004175">
    <property type="term" value="F:endopeptidase activity"/>
    <property type="evidence" value="ECO:0007669"/>
    <property type="project" value="UniProtKB-ARBA"/>
</dbReference>
<keyword evidence="1" id="KW-1133">Transmembrane helix</keyword>
<evidence type="ECO:0000259" key="2">
    <source>
        <dbReference type="Pfam" id="PF02517"/>
    </source>
</evidence>
<reference evidence="3 4" key="1">
    <citation type="submission" date="2020-04" db="EMBL/GenBank/DDBJ databases">
        <title>Gordonia sp. nov. TBRC 11910.</title>
        <authorList>
            <person name="Suriyachadkun C."/>
        </authorList>
    </citation>
    <scope>NUCLEOTIDE SEQUENCE [LARGE SCALE GENOMIC DNA]</scope>
    <source>
        <strain evidence="3 4">TBRC 11910</strain>
    </source>
</reference>
<dbReference type="AlphaFoldDB" id="A0A848KPS1"/>
<dbReference type="InterPro" id="IPR003675">
    <property type="entry name" value="Rce1/LyrA-like_dom"/>
</dbReference>
<dbReference type="InterPro" id="IPR015837">
    <property type="entry name" value="UCP026622_CAAX_protease"/>
</dbReference>
<dbReference type="Proteomes" id="UP000550729">
    <property type="component" value="Unassembled WGS sequence"/>
</dbReference>
<dbReference type="GO" id="GO:0008237">
    <property type="term" value="F:metallopeptidase activity"/>
    <property type="evidence" value="ECO:0007669"/>
    <property type="project" value="UniProtKB-KW"/>
</dbReference>
<evidence type="ECO:0000256" key="1">
    <source>
        <dbReference type="SAM" id="Phobius"/>
    </source>
</evidence>
<feature type="transmembrane region" description="Helical" evidence="1">
    <location>
        <begin position="114"/>
        <end position="134"/>
    </location>
</feature>
<keyword evidence="1" id="KW-0472">Membrane</keyword>
<keyword evidence="4" id="KW-1185">Reference proteome</keyword>
<dbReference type="PIRSF" id="PIRSF026622">
    <property type="entry name" value="Proteas_026622"/>
    <property type="match status" value="1"/>
</dbReference>
<organism evidence="3 4">
    <name type="scientific">Gordonia asplenii</name>
    <dbReference type="NCBI Taxonomy" id="2725283"/>
    <lineage>
        <taxon>Bacteria</taxon>
        <taxon>Bacillati</taxon>
        <taxon>Actinomycetota</taxon>
        <taxon>Actinomycetes</taxon>
        <taxon>Mycobacteriales</taxon>
        <taxon>Gordoniaceae</taxon>
        <taxon>Gordonia</taxon>
    </lineage>
</organism>
<keyword evidence="3" id="KW-0482">Metalloprotease</keyword>